<evidence type="ECO:0000313" key="11">
    <source>
        <dbReference type="Proteomes" id="UP000011563"/>
    </source>
</evidence>
<keyword evidence="5" id="KW-0653">Protein transport</keyword>
<comment type="subcellular location">
    <subcellularLocation>
        <location evidence="1">Membrane</location>
    </subcellularLocation>
</comment>
<dbReference type="GO" id="GO:0009306">
    <property type="term" value="P:protein secretion"/>
    <property type="evidence" value="ECO:0007669"/>
    <property type="project" value="InterPro"/>
</dbReference>
<feature type="transmembrane region" description="Helical" evidence="9">
    <location>
        <begin position="96"/>
        <end position="122"/>
    </location>
</feature>
<dbReference type="PANTHER" id="PTHR33910:SF1">
    <property type="entry name" value="PROTEIN TRANSLOCASE SUBUNIT SECE"/>
    <property type="match status" value="1"/>
</dbReference>
<dbReference type="Pfam" id="PF00584">
    <property type="entry name" value="SecE"/>
    <property type="match status" value="1"/>
</dbReference>
<keyword evidence="4 9" id="KW-0812">Transmembrane</keyword>
<keyword evidence="11" id="KW-1185">Reference proteome</keyword>
<protein>
    <submittedName>
        <fullName evidence="10">Preprotein translocase subunit SecE</fullName>
    </submittedName>
</protein>
<dbReference type="InterPro" id="IPR005807">
    <property type="entry name" value="SecE_bac"/>
</dbReference>
<evidence type="ECO:0000256" key="4">
    <source>
        <dbReference type="ARBA" id="ARBA00022692"/>
    </source>
</evidence>
<name>M1M543_9PROT</name>
<feature type="transmembrane region" description="Helical" evidence="9">
    <location>
        <begin position="40"/>
        <end position="60"/>
    </location>
</feature>
<dbReference type="InterPro" id="IPR038379">
    <property type="entry name" value="SecE_sf"/>
</dbReference>
<dbReference type="GO" id="GO:0006605">
    <property type="term" value="P:protein targeting"/>
    <property type="evidence" value="ECO:0007669"/>
    <property type="project" value="InterPro"/>
</dbReference>
<keyword evidence="3" id="KW-1003">Cell membrane</keyword>
<evidence type="ECO:0000256" key="9">
    <source>
        <dbReference type="SAM" id="Phobius"/>
    </source>
</evidence>
<dbReference type="EMBL" id="CP003807">
    <property type="protein sequence ID" value="AGF50169.1"/>
    <property type="molecule type" value="Genomic_DNA"/>
</dbReference>
<dbReference type="AlphaFoldDB" id="M1M543"/>
<evidence type="ECO:0000313" key="10">
    <source>
        <dbReference type="EMBL" id="AGF50169.1"/>
    </source>
</evidence>
<organism evidence="10 11">
    <name type="scientific">Candidatus Kinetoplastidibacterium blastocrithidiae TCC012E</name>
    <dbReference type="NCBI Taxonomy" id="1208922"/>
    <lineage>
        <taxon>Bacteria</taxon>
        <taxon>Pseudomonadati</taxon>
        <taxon>Pseudomonadota</taxon>
        <taxon>Betaproteobacteria</taxon>
        <taxon>Candidatus Kinetoplastidibacterium</taxon>
    </lineage>
</organism>
<dbReference type="HOGENOM" id="CLU_113663_0_2_4"/>
<proteinExistence type="predicted"/>
<dbReference type="GO" id="GO:0006886">
    <property type="term" value="P:intracellular protein transport"/>
    <property type="evidence" value="ECO:0007669"/>
    <property type="project" value="InterPro"/>
</dbReference>
<dbReference type="PANTHER" id="PTHR33910">
    <property type="entry name" value="PROTEIN TRANSLOCASE SUBUNIT SECE"/>
    <property type="match status" value="1"/>
</dbReference>
<dbReference type="InterPro" id="IPR001901">
    <property type="entry name" value="Translocase_SecE/Sec61-g"/>
</dbReference>
<feature type="transmembrane region" description="Helical" evidence="9">
    <location>
        <begin position="16"/>
        <end position="34"/>
    </location>
</feature>
<dbReference type="GO" id="GO:0043952">
    <property type="term" value="P:protein transport by the Sec complex"/>
    <property type="evidence" value="ECO:0007669"/>
    <property type="project" value="TreeGrafter"/>
</dbReference>
<dbReference type="GO" id="GO:0008320">
    <property type="term" value="F:protein transmembrane transporter activity"/>
    <property type="evidence" value="ECO:0007669"/>
    <property type="project" value="InterPro"/>
</dbReference>
<evidence type="ECO:0000256" key="7">
    <source>
        <dbReference type="ARBA" id="ARBA00023010"/>
    </source>
</evidence>
<dbReference type="GO" id="GO:0005886">
    <property type="term" value="C:plasma membrane"/>
    <property type="evidence" value="ECO:0007669"/>
    <property type="project" value="TreeGrafter"/>
</dbReference>
<gene>
    <name evidence="10" type="ORF">BCUE_0198</name>
</gene>
<dbReference type="Proteomes" id="UP000011563">
    <property type="component" value="Chromosome"/>
</dbReference>
<evidence type="ECO:0000256" key="1">
    <source>
        <dbReference type="ARBA" id="ARBA00004370"/>
    </source>
</evidence>
<accession>M1M543</accession>
<evidence type="ECO:0000256" key="8">
    <source>
        <dbReference type="ARBA" id="ARBA00023136"/>
    </source>
</evidence>
<dbReference type="KEGG" id="kbt:BCUE_0198"/>
<dbReference type="NCBIfam" id="TIGR00964">
    <property type="entry name" value="secE_bact"/>
    <property type="match status" value="1"/>
</dbReference>
<keyword evidence="8 9" id="KW-0472">Membrane</keyword>
<dbReference type="Gene3D" id="1.20.5.1030">
    <property type="entry name" value="Preprotein translocase secy subunit"/>
    <property type="match status" value="1"/>
</dbReference>
<keyword evidence="7" id="KW-0811">Translocation</keyword>
<sequence length="126" mass="14901">MSISSFDNCFSRFDKVKFFLAFLVFFLGLVPIFWLSEKTMLFRLVCFSVFSCLSFILFIFNEISKSFFSFCRDSFFELKRVSWPDRKSAIRMTGTVCVFAILISIFICLIDKIIDFFIYGILLGWR</sequence>
<evidence type="ECO:0000256" key="2">
    <source>
        <dbReference type="ARBA" id="ARBA00022448"/>
    </source>
</evidence>
<dbReference type="RefSeq" id="WP_015237720.1">
    <property type="nucleotide sequence ID" value="NC_020285.1"/>
</dbReference>
<dbReference type="PATRIC" id="fig|1208922.3.peg.735"/>
<evidence type="ECO:0000256" key="3">
    <source>
        <dbReference type="ARBA" id="ARBA00022475"/>
    </source>
</evidence>
<evidence type="ECO:0000256" key="6">
    <source>
        <dbReference type="ARBA" id="ARBA00022989"/>
    </source>
</evidence>
<keyword evidence="2" id="KW-0813">Transport</keyword>
<evidence type="ECO:0000256" key="5">
    <source>
        <dbReference type="ARBA" id="ARBA00022927"/>
    </source>
</evidence>
<keyword evidence="6 9" id="KW-1133">Transmembrane helix</keyword>
<reference evidence="10 11" key="1">
    <citation type="journal article" date="2013" name="Genome Biol. Evol.">
        <title>Genome evolution and phylogenomic analysis of candidatus kinetoplastibacterium, the betaproteobacterial endosymbionts of strigomonas and angomonas.</title>
        <authorList>
            <person name="Alves J.M."/>
            <person name="Serrano M.G."/>
            <person name="Maia da Silva F."/>
            <person name="Voegtly L.J."/>
            <person name="Matveyev A.V."/>
            <person name="Teixeira M.M."/>
            <person name="Camargo E.P."/>
            <person name="Buck G.A."/>
        </authorList>
    </citation>
    <scope>NUCLEOTIDE SEQUENCE [LARGE SCALE GENOMIC DNA]</scope>
    <source>
        <strain evidence="10 11">TCC012E</strain>
    </source>
</reference>